<evidence type="ECO:0000256" key="6">
    <source>
        <dbReference type="ARBA" id="ARBA00022840"/>
    </source>
</evidence>
<feature type="domain" description="Nucleotidyl transferase" evidence="10">
    <location>
        <begin position="7"/>
        <end position="259"/>
    </location>
</feature>
<evidence type="ECO:0000259" key="11">
    <source>
        <dbReference type="Pfam" id="PF24894"/>
    </source>
</evidence>
<dbReference type="InterPro" id="IPR005835">
    <property type="entry name" value="NTP_transferase_dom"/>
</dbReference>
<evidence type="ECO:0000256" key="1">
    <source>
        <dbReference type="ARBA" id="ARBA00010443"/>
    </source>
</evidence>
<dbReference type="InterPro" id="IPR011831">
    <property type="entry name" value="ADP-Glc_PPase"/>
</dbReference>
<dbReference type="EMBL" id="BORB01000004">
    <property type="protein sequence ID" value="GIN56373.1"/>
    <property type="molecule type" value="Genomic_DNA"/>
</dbReference>
<proteinExistence type="inferred from homology"/>
<dbReference type="GO" id="GO:0016779">
    <property type="term" value="F:nucleotidyltransferase activity"/>
    <property type="evidence" value="ECO:0007669"/>
    <property type="project" value="UniProtKB-KW"/>
</dbReference>
<feature type="binding site" evidence="9">
    <location>
        <position position="164"/>
    </location>
    <ligand>
        <name>alpha-D-glucose 1-phosphate</name>
        <dbReference type="ChEBI" id="CHEBI:58601"/>
    </ligand>
</feature>
<keyword evidence="13" id="KW-1185">Reference proteome</keyword>
<organism evidence="12 13">
    <name type="scientific">Lederbergia ruris</name>
    <dbReference type="NCBI Taxonomy" id="217495"/>
    <lineage>
        <taxon>Bacteria</taxon>
        <taxon>Bacillati</taxon>
        <taxon>Bacillota</taxon>
        <taxon>Bacilli</taxon>
        <taxon>Bacillales</taxon>
        <taxon>Bacillaceae</taxon>
        <taxon>Lederbergia</taxon>
    </lineage>
</organism>
<gene>
    <name evidence="9 12" type="primary">glgC</name>
    <name evidence="12" type="ORF">J8TS2_06920</name>
</gene>
<dbReference type="InterPro" id="IPR011004">
    <property type="entry name" value="Trimer_LpxA-like_sf"/>
</dbReference>
<comment type="caution">
    <text evidence="12">The sequence shown here is derived from an EMBL/GenBank/DDBJ whole genome shotgun (WGS) entry which is preliminary data.</text>
</comment>
<keyword evidence="8 9" id="KW-0119">Carbohydrate metabolism</keyword>
<feature type="binding site" evidence="9">
    <location>
        <begin position="179"/>
        <end position="180"/>
    </location>
    <ligand>
        <name>alpha-D-glucose 1-phosphate</name>
        <dbReference type="ChEBI" id="CHEBI:58601"/>
    </ligand>
</feature>
<dbReference type="SUPFAM" id="SSF51161">
    <property type="entry name" value="Trimeric LpxA-like enzymes"/>
    <property type="match status" value="1"/>
</dbReference>
<dbReference type="InterPro" id="IPR005836">
    <property type="entry name" value="ADP_Glu_pyroP_CS"/>
</dbReference>
<evidence type="ECO:0000256" key="5">
    <source>
        <dbReference type="ARBA" id="ARBA00022741"/>
    </source>
</evidence>
<comment type="pathway">
    <text evidence="9">Glycan biosynthesis; glycogen biosynthesis.</text>
</comment>
<feature type="site" description="Could play a key role in the communication between the regulatory and the substrate sites" evidence="9">
    <location>
        <position position="59"/>
    </location>
</feature>
<dbReference type="CDD" id="cd04651">
    <property type="entry name" value="LbH_G1P_AT_C"/>
    <property type="match status" value="1"/>
</dbReference>
<comment type="similarity">
    <text evidence="1 9">Belongs to the bacterial/plant glucose-1-phosphate adenylyltransferase family.</text>
</comment>
<keyword evidence="5 9" id="KW-0547">Nucleotide-binding</keyword>
<feature type="binding site" evidence="9">
    <location>
        <position position="99"/>
    </location>
    <ligand>
        <name>alpha-D-glucose 1-phosphate</name>
        <dbReference type="ChEBI" id="CHEBI:58601"/>
    </ligand>
</feature>
<comment type="subunit">
    <text evidence="9">Homotetramer.</text>
</comment>
<keyword evidence="2 9" id="KW-0321">Glycogen metabolism</keyword>
<dbReference type="Proteomes" id="UP000679950">
    <property type="component" value="Unassembled WGS sequence"/>
</dbReference>
<dbReference type="InterPro" id="IPR029044">
    <property type="entry name" value="Nucleotide-diphossugar_trans"/>
</dbReference>
<evidence type="ECO:0000259" key="10">
    <source>
        <dbReference type="Pfam" id="PF00483"/>
    </source>
</evidence>
<dbReference type="CDD" id="cd02508">
    <property type="entry name" value="ADP_Glucose_PP"/>
    <property type="match status" value="1"/>
</dbReference>
<reference evidence="12 13" key="1">
    <citation type="submission" date="2021-03" db="EMBL/GenBank/DDBJ databases">
        <title>Antimicrobial resistance genes in bacteria isolated from Japanese honey, and their potential for conferring macrolide and lincosamide resistance in the American foulbrood pathogen Paenibacillus larvae.</title>
        <authorList>
            <person name="Okamoto M."/>
            <person name="Kumagai M."/>
            <person name="Kanamori H."/>
            <person name="Takamatsu D."/>
        </authorList>
    </citation>
    <scope>NUCLEOTIDE SEQUENCE [LARGE SCALE GENOMIC DNA]</scope>
    <source>
        <strain evidence="12 13">J8TS2</strain>
    </source>
</reference>
<dbReference type="PANTHER" id="PTHR43523">
    <property type="entry name" value="GLUCOSE-1-PHOSPHATE ADENYLYLTRANSFERASE-RELATED"/>
    <property type="match status" value="1"/>
</dbReference>
<dbReference type="SUPFAM" id="SSF53448">
    <property type="entry name" value="Nucleotide-diphospho-sugar transferases"/>
    <property type="match status" value="1"/>
</dbReference>
<evidence type="ECO:0000256" key="2">
    <source>
        <dbReference type="ARBA" id="ARBA00022600"/>
    </source>
</evidence>
<keyword evidence="4 9" id="KW-0548">Nucleotidyltransferase</keyword>
<comment type="function">
    <text evidence="9">Involved in the biosynthesis of ADP-glucose, a building block required for the elongation reactions to produce glycogen. Catalyzes the reaction between ATP and alpha-D-glucose 1-phosphate (G1P) to produce pyrophosphate and ADP-Glc.</text>
</comment>
<dbReference type="Pfam" id="PF00483">
    <property type="entry name" value="NTP_transferase"/>
    <property type="match status" value="1"/>
</dbReference>
<feature type="binding site" evidence="9">
    <location>
        <position position="190"/>
    </location>
    <ligand>
        <name>alpha-D-glucose 1-phosphate</name>
        <dbReference type="ChEBI" id="CHEBI:58601"/>
    </ligand>
</feature>
<evidence type="ECO:0000313" key="13">
    <source>
        <dbReference type="Proteomes" id="UP000679950"/>
    </source>
</evidence>
<evidence type="ECO:0000313" key="12">
    <source>
        <dbReference type="EMBL" id="GIN56373.1"/>
    </source>
</evidence>
<dbReference type="PANTHER" id="PTHR43523:SF2">
    <property type="entry name" value="GLUCOSE-1-PHOSPHATE ADENYLYLTRANSFERASE"/>
    <property type="match status" value="1"/>
</dbReference>
<dbReference type="NCBIfam" id="NF003670">
    <property type="entry name" value="PRK05293.1"/>
    <property type="match status" value="1"/>
</dbReference>
<dbReference type="HAMAP" id="MF_00624">
    <property type="entry name" value="GlgC"/>
    <property type="match status" value="1"/>
</dbReference>
<evidence type="ECO:0000256" key="9">
    <source>
        <dbReference type="HAMAP-Rule" id="MF_00624"/>
    </source>
</evidence>
<dbReference type="InterPro" id="IPR056818">
    <property type="entry name" value="GlmU/GlgC-like_hexapep"/>
</dbReference>
<dbReference type="Gene3D" id="3.90.550.10">
    <property type="entry name" value="Spore Coat Polysaccharide Biosynthesis Protein SpsA, Chain A"/>
    <property type="match status" value="1"/>
</dbReference>
<dbReference type="NCBIfam" id="TIGR02091">
    <property type="entry name" value="glgC"/>
    <property type="match status" value="1"/>
</dbReference>
<comment type="catalytic activity">
    <reaction evidence="9">
        <text>alpha-D-glucose 1-phosphate + ATP + H(+) = ADP-alpha-D-glucose + diphosphate</text>
        <dbReference type="Rhea" id="RHEA:12120"/>
        <dbReference type="ChEBI" id="CHEBI:15378"/>
        <dbReference type="ChEBI" id="CHEBI:30616"/>
        <dbReference type="ChEBI" id="CHEBI:33019"/>
        <dbReference type="ChEBI" id="CHEBI:57498"/>
        <dbReference type="ChEBI" id="CHEBI:58601"/>
        <dbReference type="EC" id="2.7.7.27"/>
    </reaction>
</comment>
<keyword evidence="7 9" id="KW-0320">Glycogen biosynthesis</keyword>
<evidence type="ECO:0000256" key="8">
    <source>
        <dbReference type="ARBA" id="ARBA00023277"/>
    </source>
</evidence>
<evidence type="ECO:0000256" key="4">
    <source>
        <dbReference type="ARBA" id="ARBA00022695"/>
    </source>
</evidence>
<protein>
    <recommendedName>
        <fullName evidence="9">Glucose-1-phosphate adenylyltransferase</fullName>
        <ecNumber evidence="9">2.7.7.27</ecNumber>
    </recommendedName>
    <alternativeName>
        <fullName evidence="9">ADP-glucose pyrophosphorylase</fullName>
        <shortName evidence="9">ADPGlc PPase</shortName>
    </alternativeName>
    <alternativeName>
        <fullName evidence="9">ADP-glucose synthase</fullName>
    </alternativeName>
</protein>
<evidence type="ECO:0000256" key="7">
    <source>
        <dbReference type="ARBA" id="ARBA00023056"/>
    </source>
</evidence>
<dbReference type="InterPro" id="IPR023049">
    <property type="entry name" value="GlgC_bac"/>
</dbReference>
<dbReference type="Pfam" id="PF24894">
    <property type="entry name" value="Hexapep_GlmU"/>
    <property type="match status" value="1"/>
</dbReference>
<feature type="site" description="Could play a key role in the communication between the regulatory and the substrate sites" evidence="9">
    <location>
        <position position="98"/>
    </location>
</feature>
<evidence type="ECO:0000256" key="3">
    <source>
        <dbReference type="ARBA" id="ARBA00022679"/>
    </source>
</evidence>
<dbReference type="Gene3D" id="2.160.10.10">
    <property type="entry name" value="Hexapeptide repeat proteins"/>
    <property type="match status" value="1"/>
</dbReference>
<accession>A0ABQ4KEH5</accession>
<keyword evidence="6 9" id="KW-0067">ATP-binding</keyword>
<name>A0ABQ4KEH5_9BACI</name>
<sequence length="383" mass="42640">MSKKVIAMLLAGGQGTRLGGLTREIAKPAVPFGGKYRIIDFTLSNCTHSGIDTVGVLTQYQPHVLNHYVGEGSAWDLDCRSGGVSVLPPYKGQDGDHWYKGTVNAVFHNSHFIDQYDPEYVLVISGDHIYKMDYNKLLQAHIKKGADASIAVIQVPWNEAHRFGIMNLDQTDRIIEFEEKPSFPQSNLASMGVYLFNWGWLKHYLTEDHRNQTSSNDFGKDIIPKMLADQRKLYAYRFNGYWKDVGTVQSLWEANMDFLDDDTGFELDDPNWRIYAGNANHPPQYIAQGAKVSQSLINEGSIIYGTVEHSVVSYNAYIGAGSLIKDSVIMPNVRIGKNVKIERAIIGKGAVIEDGAVIGPENQSQEITLFGSCQMVSAKVQNV</sequence>
<dbReference type="EC" id="2.7.7.27" evidence="9"/>
<feature type="domain" description="Glucose-1-phosphate adenylyltransferase/Bifunctional protein GlmU-like C-terminal hexapeptide" evidence="11">
    <location>
        <begin position="290"/>
        <end position="364"/>
    </location>
</feature>
<keyword evidence="3 9" id="KW-0808">Transferase</keyword>
<dbReference type="PROSITE" id="PS00808">
    <property type="entry name" value="ADP_GLC_PYROPHOSPH_1"/>
    <property type="match status" value="1"/>
</dbReference>